<dbReference type="Gene3D" id="1.10.340.70">
    <property type="match status" value="1"/>
</dbReference>
<dbReference type="AlphaFoldDB" id="A0AA47NDY3"/>
<dbReference type="GO" id="GO:0031431">
    <property type="term" value="C:Dbf4-dependent protein kinase complex"/>
    <property type="evidence" value="ECO:0007669"/>
    <property type="project" value="TreeGrafter"/>
</dbReference>
<reference evidence="7" key="1">
    <citation type="journal article" date="2023" name="Front. Mar. Sci.">
        <title>A new Merluccius polli reference genome to investigate the effects of global change in West African waters.</title>
        <authorList>
            <person name="Mateo J.L."/>
            <person name="Blanco-Fernandez C."/>
            <person name="Garcia-Vazquez E."/>
            <person name="Machado-Schiaffino G."/>
        </authorList>
    </citation>
    <scope>NUCLEOTIDE SEQUENCE</scope>
    <source>
        <strain evidence="7">C29</strain>
        <tissue evidence="7">Fin</tissue>
    </source>
</reference>
<feature type="compositionally biased region" description="Basic and acidic residues" evidence="5">
    <location>
        <begin position="85"/>
        <end position="97"/>
    </location>
</feature>
<feature type="region of interest" description="Disordered" evidence="5">
    <location>
        <begin position="870"/>
        <end position="901"/>
    </location>
</feature>
<evidence type="ECO:0000259" key="6">
    <source>
        <dbReference type="PROSITE" id="PS51265"/>
    </source>
</evidence>
<protein>
    <submittedName>
        <fullName evidence="7">Protein DBF4 B</fullName>
    </submittedName>
</protein>
<dbReference type="EMBL" id="JAOPHQ010000003">
    <property type="protein sequence ID" value="KAK0156534.1"/>
    <property type="molecule type" value="Genomic_DNA"/>
</dbReference>
<name>A0AA47NDY3_MERPO</name>
<dbReference type="GO" id="GO:0010571">
    <property type="term" value="P:positive regulation of nuclear cell cycle DNA replication"/>
    <property type="evidence" value="ECO:0007669"/>
    <property type="project" value="TreeGrafter"/>
</dbReference>
<organism evidence="7 8">
    <name type="scientific">Merluccius polli</name>
    <name type="common">Benguela hake</name>
    <name type="synonym">Merluccius cadenati</name>
    <dbReference type="NCBI Taxonomy" id="89951"/>
    <lineage>
        <taxon>Eukaryota</taxon>
        <taxon>Metazoa</taxon>
        <taxon>Chordata</taxon>
        <taxon>Craniata</taxon>
        <taxon>Vertebrata</taxon>
        <taxon>Euteleostomi</taxon>
        <taxon>Actinopterygii</taxon>
        <taxon>Neopterygii</taxon>
        <taxon>Teleostei</taxon>
        <taxon>Neoteleostei</taxon>
        <taxon>Acanthomorphata</taxon>
        <taxon>Zeiogadaria</taxon>
        <taxon>Gadariae</taxon>
        <taxon>Gadiformes</taxon>
        <taxon>Gadoidei</taxon>
        <taxon>Merlucciidae</taxon>
        <taxon>Merluccius</taxon>
    </lineage>
</organism>
<dbReference type="GO" id="GO:0003676">
    <property type="term" value="F:nucleic acid binding"/>
    <property type="evidence" value="ECO:0007669"/>
    <property type="project" value="InterPro"/>
</dbReference>
<feature type="region of interest" description="Disordered" evidence="5">
    <location>
        <begin position="586"/>
        <end position="608"/>
    </location>
</feature>
<sequence length="1009" mass="109622">MGGGLLGVLSPGEKRLTGKTFYLDNVKKRPAALLVEAIFHLGGKVESFLHKDVTFVVSGSQEASPEQKTQPAKKEARGGQGVTDSPRDGVQDTKDRPWPTTPRPPRPTCFESRGMALLEKAIRNNERLQGSTVLDNARSWGVQILYVDDILLYLQRLTRESFNTKQKKAELKNCSKAAVRVVKAACLKSPYLKVEDLSRKYKPLYVQSLSFPSFCFSGHFGPSRPLPPPCPEKRPEQEERQTKHAFQKLHQKPGEKVQQFATRLRQAVSDCGYGGDSDNQIRDAILSKGTSDYVRRKLLEEGRELTLASTLEIAARCECGNTDHFGRDPKCPARGQTCRKCQGKDHYAKVCRTKSGKPKQKVNNVEVCEDFAFAIDNDHMPERLNFCVGGVNTKMLIDSGATRYIVLRGTRIVLPQALRTRALALAHEGHLGIVGTKQHLRTKVWWPEPHKVASGPLNTPELPPPLRPSPWRGLNKLQGYCECCLEAFSHQEEHLVSDKHRGFLQETSNYSALDQLVASLLPGFDPNPPQHIDPSLDSLPPSACTPGLGVSDLVTLSDAETEKAVSALLNPVAAFDAAFQSLPAKPLPHGPVSPPPDPQPQLANPTSYPPSAPILAALLAAPRPPSPCMTLPPLDPPKLTPCSPLRLPTKLEPLSPYISAPPSDPYSQPPVLSPQVLDSCYVPHVLYLDPPDLSPEIPVLPRPTLKDMEVCGSETNHKGGLPGITEPTCCKISPAHAQLALRRASSLPGMSPMASNSKKRSRSASPRGKLTKRRRLAFYLNPQSVSKPESDMCVDLPAHFSPACTGTDITWDQACMKSDPPGRDFGLGEPLHQKSLLLDSPSCGPAPPEGVQDATKPTFTMFLVPDAKALSQPPGHLTSSRSGLGDQPPSPISPNTPDCSFSIATRLGSHRTQSSQCSHPHSLSSVCIDSALVPDIAALSPSSSGSDWDHELLSQLAPAGTAPADALPSTRGRCGLDLELLQRPCTWTHNSSYEARLHSALQPTTSRVL</sequence>
<dbReference type="GO" id="GO:1901987">
    <property type="term" value="P:regulation of cell cycle phase transition"/>
    <property type="evidence" value="ECO:0007669"/>
    <property type="project" value="TreeGrafter"/>
</dbReference>
<dbReference type="Pfam" id="PF17921">
    <property type="entry name" value="Integrase_H2C2"/>
    <property type="match status" value="1"/>
</dbReference>
<evidence type="ECO:0000256" key="2">
    <source>
        <dbReference type="ARBA" id="ARBA00022771"/>
    </source>
</evidence>
<evidence type="ECO:0000256" key="1">
    <source>
        <dbReference type="ARBA" id="ARBA00022723"/>
    </source>
</evidence>
<dbReference type="SMART" id="SM00586">
    <property type="entry name" value="ZnF_DBF"/>
    <property type="match status" value="1"/>
</dbReference>
<dbReference type="InterPro" id="IPR041588">
    <property type="entry name" value="Integrase_H2C2"/>
</dbReference>
<gene>
    <name evidence="7" type="primary">DBF4B</name>
    <name evidence="7" type="ORF">N1851_000154</name>
</gene>
<dbReference type="PROSITE" id="PS51265">
    <property type="entry name" value="ZF_DBF4"/>
    <property type="match status" value="1"/>
</dbReference>
<dbReference type="Gene3D" id="4.10.60.10">
    <property type="entry name" value="Zinc finger, CCHC-type"/>
    <property type="match status" value="1"/>
</dbReference>
<feature type="compositionally biased region" description="Pro residues" evidence="5">
    <location>
        <begin position="586"/>
        <end position="599"/>
    </location>
</feature>
<dbReference type="Gene3D" id="6.10.250.3410">
    <property type="entry name" value="DBF zinc finger"/>
    <property type="match status" value="1"/>
</dbReference>
<proteinExistence type="predicted"/>
<feature type="compositionally biased region" description="Polar residues" evidence="5">
    <location>
        <begin position="59"/>
        <end position="70"/>
    </location>
</feature>
<dbReference type="PANTHER" id="PTHR15375:SF24">
    <property type="entry name" value="PROTEIN DBF4 HOMOLOG B"/>
    <property type="match status" value="1"/>
</dbReference>
<keyword evidence="3" id="KW-0862">Zinc</keyword>
<dbReference type="GO" id="GO:0043539">
    <property type="term" value="F:protein serine/threonine kinase activator activity"/>
    <property type="evidence" value="ECO:0007669"/>
    <property type="project" value="TreeGrafter"/>
</dbReference>
<evidence type="ECO:0000256" key="4">
    <source>
        <dbReference type="PROSITE-ProRule" id="PRU00600"/>
    </source>
</evidence>
<evidence type="ECO:0000313" key="7">
    <source>
        <dbReference type="EMBL" id="KAK0156534.1"/>
    </source>
</evidence>
<dbReference type="SUPFAM" id="SSF52113">
    <property type="entry name" value="BRCT domain"/>
    <property type="match status" value="1"/>
</dbReference>
<keyword evidence="2 4" id="KW-0863">Zinc-finger</keyword>
<dbReference type="FunFam" id="6.10.250.3410:FF:000001">
    <property type="entry name" value="Protein DBF4 homolog A"/>
    <property type="match status" value="1"/>
</dbReference>
<dbReference type="InterPro" id="IPR036420">
    <property type="entry name" value="BRCT_dom_sf"/>
</dbReference>
<dbReference type="GO" id="GO:0008270">
    <property type="term" value="F:zinc ion binding"/>
    <property type="evidence" value="ECO:0007669"/>
    <property type="project" value="UniProtKB-KW"/>
</dbReference>
<feature type="domain" description="DBF4-type" evidence="6">
    <location>
        <begin position="474"/>
        <end position="523"/>
    </location>
</feature>
<accession>A0AA47NDY3</accession>
<comment type="caution">
    <text evidence="7">The sequence shown here is derived from an EMBL/GenBank/DDBJ whole genome shotgun (WGS) entry which is preliminary data.</text>
</comment>
<dbReference type="Proteomes" id="UP001174136">
    <property type="component" value="Unassembled WGS sequence"/>
</dbReference>
<feature type="region of interest" description="Disordered" evidence="5">
    <location>
        <begin position="745"/>
        <end position="773"/>
    </location>
</feature>
<dbReference type="PANTHER" id="PTHR15375">
    <property type="entry name" value="ACTIVATOR OF S-PHASE KINASE-RELATED"/>
    <property type="match status" value="1"/>
</dbReference>
<evidence type="ECO:0000256" key="5">
    <source>
        <dbReference type="SAM" id="MobiDB-lite"/>
    </source>
</evidence>
<keyword evidence="1" id="KW-0479">Metal-binding</keyword>
<keyword evidence="8" id="KW-1185">Reference proteome</keyword>
<dbReference type="Pfam" id="PF07535">
    <property type="entry name" value="zf-DBF"/>
    <property type="match status" value="1"/>
</dbReference>
<evidence type="ECO:0000313" key="8">
    <source>
        <dbReference type="Proteomes" id="UP001174136"/>
    </source>
</evidence>
<dbReference type="InterPro" id="IPR038545">
    <property type="entry name" value="Znf_DBF_sf"/>
</dbReference>
<feature type="region of interest" description="Disordered" evidence="5">
    <location>
        <begin position="59"/>
        <end position="110"/>
    </location>
</feature>
<dbReference type="InterPro" id="IPR006572">
    <property type="entry name" value="Znf_DBF"/>
</dbReference>
<dbReference type="InterPro" id="IPR051590">
    <property type="entry name" value="Replication_Regulatory_Kinase"/>
</dbReference>
<evidence type="ECO:0000256" key="3">
    <source>
        <dbReference type="ARBA" id="ARBA00022833"/>
    </source>
</evidence>